<dbReference type="Proteomes" id="UP000578686">
    <property type="component" value="Unassembled WGS sequence"/>
</dbReference>
<reference evidence="1 2" key="1">
    <citation type="submission" date="2020-03" db="EMBL/GenBank/DDBJ databases">
        <title>Draft genome of Streptomyces sp. ventii, isolated from the Axial Seamount in the Pacific Ocean, and resequencing of the two type strains Streptomyces lonarensis strain NCL 716 and Streptomyces bohaiensis strain 11A07.</title>
        <authorList>
            <person name="Loughran R.M."/>
            <person name="Pfannmuller K.M."/>
            <person name="Wasson B.J."/>
            <person name="Deadmond M.C."/>
            <person name="Paddock B.E."/>
            <person name="Koyack M.J."/>
            <person name="Gallegos D.A."/>
            <person name="Mitchell E.A."/>
            <person name="Ushijima B."/>
            <person name="Saw J.H."/>
            <person name="Mcphail K.L."/>
            <person name="Videau P."/>
        </authorList>
    </citation>
    <scope>NUCLEOTIDE SEQUENCE [LARGE SCALE GENOMIC DNA]</scope>
    <source>
        <strain evidence="1 2">NCL716</strain>
    </source>
</reference>
<comment type="caution">
    <text evidence="1">The sequence shown here is derived from an EMBL/GenBank/DDBJ whole genome shotgun (WGS) entry which is preliminary data.</text>
</comment>
<dbReference type="AlphaFoldDB" id="A0A7X6HY02"/>
<keyword evidence="2" id="KW-1185">Reference proteome</keyword>
<dbReference type="RefSeq" id="WP_167968399.1">
    <property type="nucleotide sequence ID" value="NZ_BHZG01000255.1"/>
</dbReference>
<dbReference type="EMBL" id="JAAVJD010000025">
    <property type="protein sequence ID" value="NJQ05111.1"/>
    <property type="molecule type" value="Genomic_DNA"/>
</dbReference>
<sequence>MLPNYFNTKPLADYMRHDLNIPADREAGSLSAGRVGRIAALAAASSAAYAATGHLLALLALLPAPAPAEEGDEDRRTFWTDLRRASGASALLPANLRIGVVAALDGHGAGLATRLLGAFGGMSTDQRVATALLVGEHLTNGDDFPGPASTTGELWLRDVELTAWQIIHHHRRPPTRQAREQFREAWNRL</sequence>
<protein>
    <submittedName>
        <fullName evidence="1">Uncharacterized protein</fullName>
    </submittedName>
</protein>
<name>A0A7X6HY02_9ACTN</name>
<organism evidence="1 2">
    <name type="scientific">Streptomyces lonarensis</name>
    <dbReference type="NCBI Taxonomy" id="700599"/>
    <lineage>
        <taxon>Bacteria</taxon>
        <taxon>Bacillati</taxon>
        <taxon>Actinomycetota</taxon>
        <taxon>Actinomycetes</taxon>
        <taxon>Kitasatosporales</taxon>
        <taxon>Streptomycetaceae</taxon>
        <taxon>Streptomyces</taxon>
    </lineage>
</organism>
<accession>A0A7X6HY02</accession>
<evidence type="ECO:0000313" key="1">
    <source>
        <dbReference type="EMBL" id="NJQ05111.1"/>
    </source>
</evidence>
<evidence type="ECO:0000313" key="2">
    <source>
        <dbReference type="Proteomes" id="UP000578686"/>
    </source>
</evidence>
<proteinExistence type="predicted"/>
<gene>
    <name evidence="1" type="ORF">HCN56_05830</name>
</gene>